<accession>A0A9W9DMK1</accession>
<proteinExistence type="predicted"/>
<sequence>MARSLSLTINPIALQSHSQPEIHSALFDTFRRFDDLRCEYEEARVEWLGKADIGLLATAQAAEAIDEALSVKLKNVDELLSRFSAEMEATHQDLNRSIDTRRAQAANILLRARIQMEVLRLMEMKILLPKELWMPESAILLQLDEILLRSQSEGDISDYVALQRASLQILSRVFRHFLLPLTSWDGV</sequence>
<protein>
    <submittedName>
        <fullName evidence="1">Uncharacterized protein</fullName>
    </submittedName>
</protein>
<reference evidence="1" key="1">
    <citation type="submission" date="2022-08" db="EMBL/GenBank/DDBJ databases">
        <authorList>
            <consortium name="DOE Joint Genome Institute"/>
            <person name="Min B."/>
            <person name="Riley R."/>
            <person name="Sierra-Patev S."/>
            <person name="Naranjo-Ortiz M."/>
            <person name="Looney B."/>
            <person name="Konkel Z."/>
            <person name="Slot J.C."/>
            <person name="Sakamoto Y."/>
            <person name="Steenwyk J.L."/>
            <person name="Rokas A."/>
            <person name="Carro J."/>
            <person name="Camarero S."/>
            <person name="Ferreira P."/>
            <person name="Molpeceres G."/>
            <person name="Ruiz-Duenas F.J."/>
            <person name="Serrano A."/>
            <person name="Henrissat B."/>
            <person name="Drula E."/>
            <person name="Hughes K.W."/>
            <person name="Mata J.L."/>
            <person name="Ishikawa N.K."/>
            <person name="Vargas-Isla R."/>
            <person name="Ushijima S."/>
            <person name="Smith C.A."/>
            <person name="Ahrendt S."/>
            <person name="Andreopoulos W."/>
            <person name="He G."/>
            <person name="Labutti K."/>
            <person name="Lipzen A."/>
            <person name="Ng V."/>
            <person name="Sandor L."/>
            <person name="Barry K."/>
            <person name="Martinez A.T."/>
            <person name="Xiao Y."/>
            <person name="Gibbons J.G."/>
            <person name="Terashima K."/>
            <person name="Hibbett D.S."/>
            <person name="Grigoriev I.V."/>
        </authorList>
    </citation>
    <scope>NUCLEOTIDE SEQUENCE</scope>
    <source>
        <strain evidence="1">Sp2 HRB7682 ss15</strain>
    </source>
</reference>
<dbReference type="AlphaFoldDB" id="A0A9W9DMK1"/>
<dbReference type="Proteomes" id="UP001150238">
    <property type="component" value="Unassembled WGS sequence"/>
</dbReference>
<organism evidence="1 2">
    <name type="scientific">Lentinula lateritia</name>
    <dbReference type="NCBI Taxonomy" id="40482"/>
    <lineage>
        <taxon>Eukaryota</taxon>
        <taxon>Fungi</taxon>
        <taxon>Dikarya</taxon>
        <taxon>Basidiomycota</taxon>
        <taxon>Agaricomycotina</taxon>
        <taxon>Agaricomycetes</taxon>
        <taxon>Agaricomycetidae</taxon>
        <taxon>Agaricales</taxon>
        <taxon>Marasmiineae</taxon>
        <taxon>Omphalotaceae</taxon>
        <taxon>Lentinula</taxon>
    </lineage>
</organism>
<reference evidence="1" key="2">
    <citation type="journal article" date="2023" name="Proc. Natl. Acad. Sci. U.S.A.">
        <title>A global phylogenomic analysis of the shiitake genus Lentinula.</title>
        <authorList>
            <person name="Sierra-Patev S."/>
            <person name="Min B."/>
            <person name="Naranjo-Ortiz M."/>
            <person name="Looney B."/>
            <person name="Konkel Z."/>
            <person name="Slot J.C."/>
            <person name="Sakamoto Y."/>
            <person name="Steenwyk J.L."/>
            <person name="Rokas A."/>
            <person name="Carro J."/>
            <person name="Camarero S."/>
            <person name="Ferreira P."/>
            <person name="Molpeceres G."/>
            <person name="Ruiz-Duenas F.J."/>
            <person name="Serrano A."/>
            <person name="Henrissat B."/>
            <person name="Drula E."/>
            <person name="Hughes K.W."/>
            <person name="Mata J.L."/>
            <person name="Ishikawa N.K."/>
            <person name="Vargas-Isla R."/>
            <person name="Ushijima S."/>
            <person name="Smith C.A."/>
            <person name="Donoghue J."/>
            <person name="Ahrendt S."/>
            <person name="Andreopoulos W."/>
            <person name="He G."/>
            <person name="LaButti K."/>
            <person name="Lipzen A."/>
            <person name="Ng V."/>
            <person name="Riley R."/>
            <person name="Sandor L."/>
            <person name="Barry K."/>
            <person name="Martinez A.T."/>
            <person name="Xiao Y."/>
            <person name="Gibbons J.G."/>
            <person name="Terashima K."/>
            <person name="Grigoriev I.V."/>
            <person name="Hibbett D."/>
        </authorList>
    </citation>
    <scope>NUCLEOTIDE SEQUENCE</scope>
    <source>
        <strain evidence="1">Sp2 HRB7682 ss15</strain>
    </source>
</reference>
<dbReference type="EMBL" id="JANVFS010000019">
    <property type="protein sequence ID" value="KAJ4476852.1"/>
    <property type="molecule type" value="Genomic_DNA"/>
</dbReference>
<comment type="caution">
    <text evidence="1">The sequence shown here is derived from an EMBL/GenBank/DDBJ whole genome shotgun (WGS) entry which is preliminary data.</text>
</comment>
<evidence type="ECO:0000313" key="2">
    <source>
        <dbReference type="Proteomes" id="UP001150238"/>
    </source>
</evidence>
<gene>
    <name evidence="1" type="ORF">C8J55DRAFT_561514</name>
</gene>
<name>A0A9W9DMK1_9AGAR</name>
<evidence type="ECO:0000313" key="1">
    <source>
        <dbReference type="EMBL" id="KAJ4476852.1"/>
    </source>
</evidence>